<proteinExistence type="predicted"/>
<organism evidence="2 3">
    <name type="scientific">Saccharobesus litoralis</name>
    <dbReference type="NCBI Taxonomy" id="2172099"/>
    <lineage>
        <taxon>Bacteria</taxon>
        <taxon>Pseudomonadati</taxon>
        <taxon>Pseudomonadota</taxon>
        <taxon>Gammaproteobacteria</taxon>
        <taxon>Alteromonadales</taxon>
        <taxon>Alteromonadaceae</taxon>
        <taxon>Saccharobesus</taxon>
    </lineage>
</organism>
<evidence type="ECO:0000256" key="1">
    <source>
        <dbReference type="SAM" id="Coils"/>
    </source>
</evidence>
<keyword evidence="1" id="KW-0175">Coiled coil</keyword>
<feature type="coiled-coil region" evidence="1">
    <location>
        <begin position="132"/>
        <end position="159"/>
    </location>
</feature>
<dbReference type="OrthoDB" id="7068692at2"/>
<sequence length="206" mass="23383">MSKVIQIIQVVNAGIVTSNNAIKERSGVFNSFDFPNEIKAIFNQYLFYFGKFLEDLGIENNTSIESKDSQTILTVEPKDEADALHKINSALATYLSLPSSDLASIVIVEDSLEAQVRYQQLAATVQHLQSQLSLSKTELSLKNREIELLENNLDETKKQLPSTDIIDYWEPIEGLQFKKYEGKWFNLDVPKIVNKIKAKIEDKNNL</sequence>
<dbReference type="Proteomes" id="UP000244441">
    <property type="component" value="Chromosome"/>
</dbReference>
<gene>
    <name evidence="2" type="ORF">C2869_19410</name>
</gene>
<accession>A0A2S0VW53</accession>
<dbReference type="EMBL" id="CP026604">
    <property type="protein sequence ID" value="AWB68441.1"/>
    <property type="molecule type" value="Genomic_DNA"/>
</dbReference>
<dbReference type="RefSeq" id="WP_108604500.1">
    <property type="nucleotide sequence ID" value="NZ_CP026604.1"/>
</dbReference>
<evidence type="ECO:0000313" key="2">
    <source>
        <dbReference type="EMBL" id="AWB68441.1"/>
    </source>
</evidence>
<reference evidence="2 3" key="1">
    <citation type="submission" date="2018-01" db="EMBL/GenBank/DDBJ databases">
        <title>Genome sequence of a Cantenovulum-like bacteria.</title>
        <authorList>
            <person name="Tan W.R."/>
            <person name="Lau N.-S."/>
            <person name="Go F."/>
            <person name="Amirul A.-A.A."/>
        </authorList>
    </citation>
    <scope>NUCLEOTIDE SEQUENCE [LARGE SCALE GENOMIC DNA]</scope>
    <source>
        <strain evidence="2 3">CCB-QB4</strain>
    </source>
</reference>
<name>A0A2S0VW53_9ALTE</name>
<dbReference type="KEGG" id="cate:C2869_19410"/>
<evidence type="ECO:0000313" key="3">
    <source>
        <dbReference type="Proteomes" id="UP000244441"/>
    </source>
</evidence>
<dbReference type="AlphaFoldDB" id="A0A2S0VW53"/>
<keyword evidence="3" id="KW-1185">Reference proteome</keyword>
<protein>
    <submittedName>
        <fullName evidence="2">Uncharacterized protein</fullName>
    </submittedName>
</protein>